<evidence type="ECO:0000259" key="19">
    <source>
        <dbReference type="PROSITE" id="PS51459"/>
    </source>
</evidence>
<comment type="catalytic activity">
    <reaction evidence="17">
        <text>Mg(2+)(out) + ATP + H2O = Mg(2+)(in) + ADP + phosphate + H(+)</text>
        <dbReference type="Rhea" id="RHEA:10260"/>
        <dbReference type="ChEBI" id="CHEBI:15377"/>
        <dbReference type="ChEBI" id="CHEBI:15378"/>
        <dbReference type="ChEBI" id="CHEBI:18420"/>
        <dbReference type="ChEBI" id="CHEBI:30616"/>
        <dbReference type="ChEBI" id="CHEBI:43474"/>
        <dbReference type="ChEBI" id="CHEBI:456216"/>
        <dbReference type="EC" id="7.2.2.14"/>
    </reaction>
</comment>
<dbReference type="Pfam" id="PF00689">
    <property type="entry name" value="Cation_ATPase_C"/>
    <property type="match status" value="1"/>
</dbReference>
<dbReference type="InterPro" id="IPR023214">
    <property type="entry name" value="HAD_sf"/>
</dbReference>
<dbReference type="InterPro" id="IPR003812">
    <property type="entry name" value="Fido"/>
</dbReference>
<dbReference type="GO" id="GO:0005524">
    <property type="term" value="F:ATP binding"/>
    <property type="evidence" value="ECO:0007669"/>
    <property type="project" value="UniProtKB-KW"/>
</dbReference>
<keyword evidence="6" id="KW-1003">Cell membrane</keyword>
<dbReference type="InterPro" id="IPR001757">
    <property type="entry name" value="P_typ_ATPase"/>
</dbReference>
<dbReference type="SFLD" id="SFLDS00003">
    <property type="entry name" value="Haloacid_Dehalogenase"/>
    <property type="match status" value="1"/>
</dbReference>
<dbReference type="NCBIfam" id="TIGR01524">
    <property type="entry name" value="ATPase-IIIB_Mg"/>
    <property type="match status" value="1"/>
</dbReference>
<dbReference type="Gene3D" id="2.70.150.10">
    <property type="entry name" value="Calcium-transporting ATPase, cytoplasmic transduction domain A"/>
    <property type="match status" value="1"/>
</dbReference>
<keyword evidence="21" id="KW-1185">Reference proteome</keyword>
<dbReference type="InterPro" id="IPR036412">
    <property type="entry name" value="HAD-like_sf"/>
</dbReference>
<reference evidence="21" key="1">
    <citation type="submission" date="2017-02" db="EMBL/GenBank/DDBJ databases">
        <authorList>
            <person name="Varghese N."/>
            <person name="Submissions S."/>
        </authorList>
    </citation>
    <scope>NUCLEOTIDE SEQUENCE [LARGE SCALE GENOMIC DNA]</scope>
    <source>
        <strain evidence="21">SM117</strain>
    </source>
</reference>
<dbReference type="InterPro" id="IPR006068">
    <property type="entry name" value="ATPase_P-typ_cation-transptr_C"/>
</dbReference>
<evidence type="ECO:0000256" key="9">
    <source>
        <dbReference type="ARBA" id="ARBA00022692"/>
    </source>
</evidence>
<accession>A0A1U6HU03</accession>
<comment type="function">
    <text evidence="1">Mediates magnesium influx to the cytosol.</text>
</comment>
<comment type="subcellular location">
    <subcellularLocation>
        <location evidence="2">Cell inner membrane</location>
        <topology evidence="2">Multi-pass membrane protein</topology>
    </subcellularLocation>
</comment>
<dbReference type="AlphaFoldDB" id="A0A1U6HU03"/>
<feature type="transmembrane region" description="Helical" evidence="18">
    <location>
        <begin position="1085"/>
        <end position="1106"/>
    </location>
</feature>
<dbReference type="SUPFAM" id="SSF81665">
    <property type="entry name" value="Calcium ATPase, transmembrane domain M"/>
    <property type="match status" value="1"/>
</dbReference>
<dbReference type="InterPro" id="IPR023298">
    <property type="entry name" value="ATPase_P-typ_TM_dom_sf"/>
</dbReference>
<dbReference type="InterPro" id="IPR004014">
    <property type="entry name" value="ATPase_P-typ_cation-transptr_N"/>
</dbReference>
<keyword evidence="8" id="KW-0597">Phosphoprotein</keyword>
<dbReference type="GO" id="GO:0015444">
    <property type="term" value="F:P-type magnesium transporter activity"/>
    <property type="evidence" value="ECO:0007669"/>
    <property type="project" value="UniProtKB-EC"/>
</dbReference>
<dbReference type="InterPro" id="IPR036597">
    <property type="entry name" value="Fido-like_dom_sf"/>
</dbReference>
<evidence type="ECO:0000256" key="10">
    <source>
        <dbReference type="ARBA" id="ARBA00022741"/>
    </source>
</evidence>
<evidence type="ECO:0000256" key="2">
    <source>
        <dbReference type="ARBA" id="ARBA00004429"/>
    </source>
</evidence>
<dbReference type="PROSITE" id="PS51459">
    <property type="entry name" value="FIDO"/>
    <property type="match status" value="1"/>
</dbReference>
<feature type="transmembrane region" description="Helical" evidence="18">
    <location>
        <begin position="403"/>
        <end position="426"/>
    </location>
</feature>
<evidence type="ECO:0000256" key="18">
    <source>
        <dbReference type="SAM" id="Phobius"/>
    </source>
</evidence>
<dbReference type="InterPro" id="IPR025230">
    <property type="entry name" value="DUF4172"/>
</dbReference>
<keyword evidence="13" id="KW-1278">Translocase</keyword>
<evidence type="ECO:0000256" key="14">
    <source>
        <dbReference type="ARBA" id="ARBA00022989"/>
    </source>
</evidence>
<evidence type="ECO:0000256" key="11">
    <source>
        <dbReference type="ARBA" id="ARBA00022840"/>
    </source>
</evidence>
<gene>
    <name evidence="20" type="ORF">SAMN06295987_10372</name>
</gene>
<dbReference type="InterPro" id="IPR044492">
    <property type="entry name" value="P_typ_ATPase_HD_dom"/>
</dbReference>
<dbReference type="GO" id="GO:0016887">
    <property type="term" value="F:ATP hydrolysis activity"/>
    <property type="evidence" value="ECO:0007669"/>
    <property type="project" value="InterPro"/>
</dbReference>
<proteinExistence type="inferred from homology"/>
<dbReference type="SFLD" id="SFLDG00002">
    <property type="entry name" value="C1.7:_P-type_atpase_like"/>
    <property type="match status" value="1"/>
</dbReference>
<feature type="transmembrane region" description="Helical" evidence="18">
    <location>
        <begin position="1150"/>
        <end position="1168"/>
    </location>
</feature>
<feature type="transmembrane region" description="Helical" evidence="18">
    <location>
        <begin position="587"/>
        <end position="609"/>
    </location>
</feature>
<protein>
    <recommendedName>
        <fullName evidence="5">Magnesium-transporting ATPase, P-type 1</fullName>
        <ecNumber evidence="4">7.2.2.14</ecNumber>
    </recommendedName>
    <alternativeName>
        <fullName evidence="16">Mg(2+) transport ATPase, P-type 1</fullName>
    </alternativeName>
</protein>
<dbReference type="InterPro" id="IPR023299">
    <property type="entry name" value="ATPase_P-typ_cyto_dom_N"/>
</dbReference>
<dbReference type="Gene3D" id="3.40.1110.10">
    <property type="entry name" value="Calcium-transporting ATPase, cytoplasmic domain N"/>
    <property type="match status" value="1"/>
</dbReference>
<evidence type="ECO:0000256" key="5">
    <source>
        <dbReference type="ARBA" id="ARBA00013555"/>
    </source>
</evidence>
<keyword evidence="12" id="KW-0460">Magnesium</keyword>
<evidence type="ECO:0000256" key="12">
    <source>
        <dbReference type="ARBA" id="ARBA00022842"/>
    </source>
</evidence>
<evidence type="ECO:0000313" key="21">
    <source>
        <dbReference type="Proteomes" id="UP000190989"/>
    </source>
</evidence>
<dbReference type="Pfam" id="PF02661">
    <property type="entry name" value="Fic"/>
    <property type="match status" value="1"/>
</dbReference>
<dbReference type="Pfam" id="PF00122">
    <property type="entry name" value="E1-E2_ATPase"/>
    <property type="match status" value="1"/>
</dbReference>
<dbReference type="InterPro" id="IPR059000">
    <property type="entry name" value="ATPase_P-type_domA"/>
</dbReference>
<dbReference type="Gene3D" id="1.10.3290.10">
    <property type="entry name" value="Fido-like domain"/>
    <property type="match status" value="1"/>
</dbReference>
<feature type="transmembrane region" description="Helical" evidence="18">
    <location>
        <begin position="1057"/>
        <end position="1079"/>
    </location>
</feature>
<dbReference type="SFLD" id="SFLDF00027">
    <property type="entry name" value="p-type_atpase"/>
    <property type="match status" value="1"/>
</dbReference>
<evidence type="ECO:0000256" key="6">
    <source>
        <dbReference type="ARBA" id="ARBA00022475"/>
    </source>
</evidence>
<evidence type="ECO:0000313" key="20">
    <source>
        <dbReference type="EMBL" id="SLJ99283.1"/>
    </source>
</evidence>
<dbReference type="EMBL" id="FVZE01000003">
    <property type="protein sequence ID" value="SLJ99283.1"/>
    <property type="molecule type" value="Genomic_DNA"/>
</dbReference>
<evidence type="ECO:0000256" key="4">
    <source>
        <dbReference type="ARBA" id="ARBA00012786"/>
    </source>
</evidence>
<keyword evidence="10" id="KW-0547">Nucleotide-binding</keyword>
<dbReference type="InterPro" id="IPR018303">
    <property type="entry name" value="ATPase_P-typ_P_site"/>
</dbReference>
<keyword evidence="7" id="KW-0997">Cell inner membrane</keyword>
<dbReference type="STRING" id="428990.SAMN06295987_10372"/>
<dbReference type="InterPro" id="IPR008250">
    <property type="entry name" value="ATPase_P-typ_transduc_dom_A_sf"/>
</dbReference>
<name>A0A1U6HU03_9SPHN</name>
<organism evidence="20 21">
    <name type="scientific">Novosphingobium mathurense</name>
    <dbReference type="NCBI Taxonomy" id="428990"/>
    <lineage>
        <taxon>Bacteria</taxon>
        <taxon>Pseudomonadati</taxon>
        <taxon>Pseudomonadota</taxon>
        <taxon>Alphaproteobacteria</taxon>
        <taxon>Sphingomonadales</taxon>
        <taxon>Sphingomonadaceae</taxon>
        <taxon>Novosphingobium</taxon>
    </lineage>
</organism>
<keyword evidence="14 18" id="KW-1133">Transmembrane helix</keyword>
<dbReference type="SUPFAM" id="SSF56784">
    <property type="entry name" value="HAD-like"/>
    <property type="match status" value="1"/>
</dbReference>
<sequence length="1181" mass="127583">MEHLEQQDREQLTIAMIAQEAVDSSSIEGEVLDRASVQSSIARHLGIKADAPRASAAEAGAAELMADLYRTYAAPLTDEMLCRWHAMLMNGRRDLREIGNYRTHADPMQIVSGAIHTPKVQFEAPPSERVPREMAKLIEWFNETGPLGATPAGALLRAGLVHLWIESIHAFEDGNGRLGRALAEKALAQSLDAPAIRAIAETIQRHRKAYYEQLQRASRSNEIRAWLNWFAEITLAAQEWCREHVAFLIAKARLFDRLRGKINGGQEKALLRMTLPSAVDPLTANFPLSGAACLLLWQRPTNFKMAGSELSNGNNGCYSMRTFWQPTPSSTLHTAFQARYITNSPLESGCRAIAKEYPWWSDDLSLLVRRLESDPVQGLPFVSTGALKADADTRVSHSGALRLFLTQFTSPLVLILIVGAVLSITLREWTDAAIILLIIGGSGILGFTQEYRASQAIAELRSRLVRKVRLRRGGQEVELAIDRVVPGDIALLKAGDLVPGDGRVLQSDGLLADEAVLTGEPFPVEKRPGAALVDAPITERTGALFAGTSIRSGSGCMLIVRTGKDTLFGAIEQDLEKAEQATEFARGLAGFGLMLMRVMLVVVALVLMGSMALGRDLMDSLLFAMALAVAISPQLLPAIVSVTLAAGARRMTQSGVLVRRLQAIENLGGMDLLCTDKTGTLTKGAIALSAAVDFDGATSTEVLRLAAINATFQTGMTSPLDEAVLASATAAGLDLTGFGRMSDRPYDFARRRFSVSVSQPDGGRITITKGAVAQVLADCMAVWSCGSPKPLDRERRSAIDAFVRDSAGQGFRVLALSSGEDGAACLQGFLLFFDPPKPEIEKTVAALGHRAISVRIVSGDNRYVSAHMADLIGLPSGQVMTGDEIASLDDDALAARCRDAHVFAEVEPQQKERIVRAFQKAGHAVGYMGDGINDAPALRAADVGISVDSAVDVARESADIVLLRPDLNAIRLGVEDGRRTFANTLKYVAITTSANFGNMVSMAVATVLLPFLPMLPVQILLNNFLSDLPAVTIASDSVDPERLAHAQRWDIGRIRHFMITFGLISTLFDLLTFGLLHWAVRADPALFRTGWFTVSLLTELAALLVLRTSRHFWSSSPAPLLLWSSVFVAILAVCLPYSGTIGDTFAFSPLPPAVMALLMLIVLVYALGTEIAKRRQSIVSA</sequence>
<evidence type="ECO:0000256" key="17">
    <source>
        <dbReference type="ARBA" id="ARBA00047295"/>
    </source>
</evidence>
<dbReference type="GO" id="GO:0005886">
    <property type="term" value="C:plasma membrane"/>
    <property type="evidence" value="ECO:0007669"/>
    <property type="project" value="UniProtKB-SubCell"/>
</dbReference>
<dbReference type="Pfam" id="PF00702">
    <property type="entry name" value="Hydrolase"/>
    <property type="match status" value="1"/>
</dbReference>
<evidence type="ECO:0000256" key="13">
    <source>
        <dbReference type="ARBA" id="ARBA00022967"/>
    </source>
</evidence>
<dbReference type="PROSITE" id="PS00154">
    <property type="entry name" value="ATPASE_E1_E2"/>
    <property type="match status" value="1"/>
</dbReference>
<feature type="transmembrane region" description="Helical" evidence="18">
    <location>
        <begin position="1118"/>
        <end position="1138"/>
    </location>
</feature>
<feature type="transmembrane region" description="Helical" evidence="18">
    <location>
        <begin position="621"/>
        <end position="646"/>
    </location>
</feature>
<dbReference type="SUPFAM" id="SSF140931">
    <property type="entry name" value="Fic-like"/>
    <property type="match status" value="1"/>
</dbReference>
<dbReference type="Gene3D" id="1.20.1110.10">
    <property type="entry name" value="Calcium-transporting ATPase, transmembrane domain"/>
    <property type="match status" value="1"/>
</dbReference>
<dbReference type="NCBIfam" id="TIGR01494">
    <property type="entry name" value="ATPase_P-type"/>
    <property type="match status" value="2"/>
</dbReference>
<dbReference type="Pfam" id="PF13776">
    <property type="entry name" value="DUF4172"/>
    <property type="match status" value="1"/>
</dbReference>
<keyword evidence="11" id="KW-0067">ATP-binding</keyword>
<keyword evidence="15 18" id="KW-0472">Membrane</keyword>
<dbReference type="InterPro" id="IPR006415">
    <property type="entry name" value="P-type_ATPase_IIIB"/>
</dbReference>
<keyword evidence="9 18" id="KW-0812">Transmembrane</keyword>
<comment type="similarity">
    <text evidence="3">Belongs to the cation transport ATPase (P-type) (TC 3.A.3) family. Type IIIB subfamily.</text>
</comment>
<evidence type="ECO:0000256" key="3">
    <source>
        <dbReference type="ARBA" id="ARBA00008746"/>
    </source>
</evidence>
<dbReference type="PANTHER" id="PTHR42861">
    <property type="entry name" value="CALCIUM-TRANSPORTING ATPASE"/>
    <property type="match status" value="1"/>
</dbReference>
<dbReference type="PRINTS" id="PR01836">
    <property type="entry name" value="MGATPASE"/>
</dbReference>
<dbReference type="EC" id="7.2.2.14" evidence="4"/>
<evidence type="ECO:0000256" key="8">
    <source>
        <dbReference type="ARBA" id="ARBA00022553"/>
    </source>
</evidence>
<evidence type="ECO:0000256" key="1">
    <source>
        <dbReference type="ARBA" id="ARBA00003954"/>
    </source>
</evidence>
<dbReference type="Proteomes" id="UP000190989">
    <property type="component" value="Unassembled WGS sequence"/>
</dbReference>
<feature type="domain" description="Fido" evidence="19">
    <location>
        <begin position="76"/>
        <end position="232"/>
    </location>
</feature>
<dbReference type="SMART" id="SM00831">
    <property type="entry name" value="Cation_ATPase_N"/>
    <property type="match status" value="1"/>
</dbReference>
<evidence type="ECO:0000256" key="7">
    <source>
        <dbReference type="ARBA" id="ARBA00022519"/>
    </source>
</evidence>
<evidence type="ECO:0000256" key="16">
    <source>
        <dbReference type="ARBA" id="ARBA00029806"/>
    </source>
</evidence>
<dbReference type="Gene3D" id="3.40.50.1000">
    <property type="entry name" value="HAD superfamily/HAD-like"/>
    <property type="match status" value="1"/>
</dbReference>
<evidence type="ECO:0000256" key="15">
    <source>
        <dbReference type="ARBA" id="ARBA00023136"/>
    </source>
</evidence>
<dbReference type="SUPFAM" id="SSF81653">
    <property type="entry name" value="Calcium ATPase, transduction domain A"/>
    <property type="match status" value="1"/>
</dbReference>